<sequence>MVSSPAPAEAAVDLNLSVNLNDSDSNSVSDSGIITKGFGKVQDGVQVLAMAPNNLPCVAADVLAAVSYLGSFLPYDPLLRRYSAWSIYMIIPSSSPPNRRYRMWIGAVNCVGGRDVTSLTILGTLVMGYFTSAVQPNNLPVLCEQPHH</sequence>
<comment type="caution">
    <text evidence="1">The sequence shown here is derived from an EMBL/GenBank/DDBJ whole genome shotgun (WGS) entry which is preliminary data.</text>
</comment>
<dbReference type="AlphaFoldDB" id="A0A540L6Y6"/>
<accession>A0A540L6Y6</accession>
<gene>
    <name evidence="1" type="ORF">C1H46_032382</name>
</gene>
<organism evidence="1 2">
    <name type="scientific">Malus baccata</name>
    <name type="common">Siberian crab apple</name>
    <name type="synonym">Pyrus baccata</name>
    <dbReference type="NCBI Taxonomy" id="106549"/>
    <lineage>
        <taxon>Eukaryota</taxon>
        <taxon>Viridiplantae</taxon>
        <taxon>Streptophyta</taxon>
        <taxon>Embryophyta</taxon>
        <taxon>Tracheophyta</taxon>
        <taxon>Spermatophyta</taxon>
        <taxon>Magnoliopsida</taxon>
        <taxon>eudicotyledons</taxon>
        <taxon>Gunneridae</taxon>
        <taxon>Pentapetalae</taxon>
        <taxon>rosids</taxon>
        <taxon>fabids</taxon>
        <taxon>Rosales</taxon>
        <taxon>Rosaceae</taxon>
        <taxon>Amygdaloideae</taxon>
        <taxon>Maleae</taxon>
        <taxon>Malus</taxon>
    </lineage>
</organism>
<evidence type="ECO:0000313" key="2">
    <source>
        <dbReference type="Proteomes" id="UP000315295"/>
    </source>
</evidence>
<protein>
    <submittedName>
        <fullName evidence="1">Uncharacterized protein</fullName>
    </submittedName>
</protein>
<dbReference type="Proteomes" id="UP000315295">
    <property type="component" value="Unassembled WGS sequence"/>
</dbReference>
<evidence type="ECO:0000313" key="1">
    <source>
        <dbReference type="EMBL" id="TQD82032.1"/>
    </source>
</evidence>
<name>A0A540L6Y6_MALBA</name>
<reference evidence="1 2" key="1">
    <citation type="journal article" date="2019" name="G3 (Bethesda)">
        <title>Sequencing of a Wild Apple (Malus baccata) Genome Unravels the Differences Between Cultivated and Wild Apple Species Regarding Disease Resistance and Cold Tolerance.</title>
        <authorList>
            <person name="Chen X."/>
        </authorList>
    </citation>
    <scope>NUCLEOTIDE SEQUENCE [LARGE SCALE GENOMIC DNA]</scope>
    <source>
        <strain evidence="2">cv. Shandingzi</strain>
        <tissue evidence="1">Leaves</tissue>
    </source>
</reference>
<dbReference type="EMBL" id="VIEB01000741">
    <property type="protein sequence ID" value="TQD82032.1"/>
    <property type="molecule type" value="Genomic_DNA"/>
</dbReference>
<proteinExistence type="predicted"/>
<keyword evidence="2" id="KW-1185">Reference proteome</keyword>